<dbReference type="InterPro" id="IPR002641">
    <property type="entry name" value="PNPLA_dom"/>
</dbReference>
<keyword evidence="2 4" id="KW-0442">Lipid degradation</keyword>
<dbReference type="NCBIfam" id="NF007623">
    <property type="entry name" value="PRK10279.1"/>
    <property type="match status" value="1"/>
</dbReference>
<name>A0ABT2FK04_9GAMM</name>
<keyword evidence="7" id="KW-1185">Reference proteome</keyword>
<evidence type="ECO:0000313" key="6">
    <source>
        <dbReference type="EMBL" id="MCS4555556.1"/>
    </source>
</evidence>
<protein>
    <submittedName>
        <fullName evidence="6">Patatin-like phospholipase RssA</fullName>
    </submittedName>
</protein>
<feature type="domain" description="PNPLA" evidence="5">
    <location>
        <begin position="11"/>
        <end position="171"/>
    </location>
</feature>
<organism evidence="6 7">
    <name type="scientific">Shewanella electrica</name>
    <dbReference type="NCBI Taxonomy" id="515560"/>
    <lineage>
        <taxon>Bacteria</taxon>
        <taxon>Pseudomonadati</taxon>
        <taxon>Pseudomonadota</taxon>
        <taxon>Gammaproteobacteria</taxon>
        <taxon>Alteromonadales</taxon>
        <taxon>Shewanellaceae</taxon>
        <taxon>Shewanella</taxon>
    </lineage>
</organism>
<dbReference type="PANTHER" id="PTHR14226">
    <property type="entry name" value="NEUROPATHY TARGET ESTERASE/SWISS CHEESE D.MELANOGASTER"/>
    <property type="match status" value="1"/>
</dbReference>
<dbReference type="EMBL" id="JAKOGG010000002">
    <property type="protein sequence ID" value="MCS4555556.1"/>
    <property type="molecule type" value="Genomic_DNA"/>
</dbReference>
<proteinExistence type="predicted"/>
<feature type="short sequence motif" description="DGA/G" evidence="4">
    <location>
        <begin position="158"/>
        <end position="160"/>
    </location>
</feature>
<evidence type="ECO:0000256" key="3">
    <source>
        <dbReference type="ARBA" id="ARBA00023098"/>
    </source>
</evidence>
<dbReference type="PANTHER" id="PTHR14226:SF76">
    <property type="entry name" value="NTE FAMILY PROTEIN RSSA"/>
    <property type="match status" value="1"/>
</dbReference>
<feature type="active site" description="Proton acceptor" evidence="4">
    <location>
        <position position="158"/>
    </location>
</feature>
<reference evidence="7" key="1">
    <citation type="submission" date="2023-07" db="EMBL/GenBank/DDBJ databases">
        <title>Shewanella mangrovi sp. nov., an acetaldehyde- degrading bacterium isolated from mangrove sediment.</title>
        <authorList>
            <person name="Liu Y."/>
        </authorList>
    </citation>
    <scope>NUCLEOTIDE SEQUENCE [LARGE SCALE GENOMIC DNA]</scope>
    <source>
        <strain evidence="7">C32</strain>
    </source>
</reference>
<dbReference type="RefSeq" id="WP_238894954.1">
    <property type="nucleotide sequence ID" value="NZ_JAKOGG010000002.1"/>
</dbReference>
<gene>
    <name evidence="6" type="primary">rssA</name>
    <name evidence="6" type="ORF">L9G74_03840</name>
</gene>
<dbReference type="PROSITE" id="PS51635">
    <property type="entry name" value="PNPLA"/>
    <property type="match status" value="1"/>
</dbReference>
<comment type="caution">
    <text evidence="4">Lacks conserved residue(s) required for the propagation of feature annotation.</text>
</comment>
<accession>A0ABT2FK04</accession>
<dbReference type="InterPro" id="IPR050301">
    <property type="entry name" value="NTE"/>
</dbReference>
<feature type="active site" description="Nucleophile" evidence="4">
    <location>
        <position position="44"/>
    </location>
</feature>
<keyword evidence="3 4" id="KW-0443">Lipid metabolism</keyword>
<feature type="short sequence motif" description="GXSXG" evidence="4">
    <location>
        <begin position="42"/>
        <end position="46"/>
    </location>
</feature>
<dbReference type="SUPFAM" id="SSF52151">
    <property type="entry name" value="FabD/lysophospholipase-like"/>
    <property type="match status" value="1"/>
</dbReference>
<evidence type="ECO:0000256" key="1">
    <source>
        <dbReference type="ARBA" id="ARBA00022801"/>
    </source>
</evidence>
<dbReference type="InterPro" id="IPR016035">
    <property type="entry name" value="Acyl_Trfase/lysoPLipase"/>
</dbReference>
<evidence type="ECO:0000313" key="7">
    <source>
        <dbReference type="Proteomes" id="UP001201549"/>
    </source>
</evidence>
<sequence length="319" mass="34823">MKNSNMPSIGIALGSGAAKGWAHIGVLKALGEMGIHPQKIAGCSIGALVGAAYANDRLDELEQWVTGFTSWQVLALMDISWRRGGLISGDKVFDAMELHLGEWKIEELKKPFIAVSADLNSGQEVWFRSGNVRNAVRASCSIPGIMSPVRQGKRWLVDGAVVNPIPVSVARAMGVDIVIAVDLNGYRREKLQVLPVSIKSESSTPETLLEEAQQHQQSESMFMDFFAKGKDYIAGLTQKFSSVNRQQPGMLAVMSQSMDILEQRHKRARLVGDPPDICIVPKVADIGMMEFHRAEEAIEAGYSAVKRVKHLIEATLGGE</sequence>
<evidence type="ECO:0000259" key="5">
    <source>
        <dbReference type="PROSITE" id="PS51635"/>
    </source>
</evidence>
<dbReference type="CDD" id="cd07228">
    <property type="entry name" value="Pat_NTE_like_bacteria"/>
    <property type="match status" value="1"/>
</dbReference>
<evidence type="ECO:0000256" key="2">
    <source>
        <dbReference type="ARBA" id="ARBA00022963"/>
    </source>
</evidence>
<dbReference type="Proteomes" id="UP001201549">
    <property type="component" value="Unassembled WGS sequence"/>
</dbReference>
<dbReference type="Pfam" id="PF01734">
    <property type="entry name" value="Patatin"/>
    <property type="match status" value="1"/>
</dbReference>
<dbReference type="Gene3D" id="3.40.1090.10">
    <property type="entry name" value="Cytosolic phospholipase A2 catalytic domain"/>
    <property type="match status" value="2"/>
</dbReference>
<evidence type="ECO:0000256" key="4">
    <source>
        <dbReference type="PROSITE-ProRule" id="PRU01161"/>
    </source>
</evidence>
<comment type="caution">
    <text evidence="6">The sequence shown here is derived from an EMBL/GenBank/DDBJ whole genome shotgun (WGS) entry which is preliminary data.</text>
</comment>
<keyword evidence="1 4" id="KW-0378">Hydrolase</keyword>